<feature type="transmembrane region" description="Helical" evidence="13">
    <location>
        <begin position="12"/>
        <end position="31"/>
    </location>
</feature>
<dbReference type="NCBIfam" id="TIGR04265">
    <property type="entry name" value="bac_cardiolipin"/>
    <property type="match status" value="1"/>
</dbReference>
<dbReference type="PANTHER" id="PTHR21248:SF22">
    <property type="entry name" value="PHOSPHOLIPASE D"/>
    <property type="match status" value="1"/>
</dbReference>
<dbReference type="GO" id="GO:0008808">
    <property type="term" value="F:cardiolipin synthase activity"/>
    <property type="evidence" value="ECO:0007669"/>
    <property type="project" value="UniProtKB-UniRule"/>
</dbReference>
<dbReference type="HOGENOM" id="CLU_038053_1_2_9"/>
<comment type="subcellular location">
    <subcellularLocation>
        <location evidence="1">Cell membrane</location>
        <topology evidence="1">Multi-pass membrane protein</topology>
    </subcellularLocation>
</comment>
<keyword evidence="8" id="KW-0443">Lipid metabolism</keyword>
<feature type="domain" description="PLD phosphodiesterase" evidence="14">
    <location>
        <begin position="244"/>
        <end position="271"/>
    </location>
</feature>
<evidence type="ECO:0000256" key="9">
    <source>
        <dbReference type="ARBA" id="ARBA00023136"/>
    </source>
</evidence>
<gene>
    <name evidence="15" type="ORF">HMPREF1092_00282</name>
</gene>
<feature type="domain" description="PLD phosphodiesterase" evidence="14">
    <location>
        <begin position="424"/>
        <end position="451"/>
    </location>
</feature>
<dbReference type="PROSITE" id="PS50035">
    <property type="entry name" value="PLD"/>
    <property type="match status" value="2"/>
</dbReference>
<dbReference type="PANTHER" id="PTHR21248">
    <property type="entry name" value="CARDIOLIPIN SYNTHASE"/>
    <property type="match status" value="1"/>
</dbReference>
<feature type="transmembrane region" description="Helical" evidence="13">
    <location>
        <begin position="37"/>
        <end position="56"/>
    </location>
</feature>
<keyword evidence="16" id="KW-1185">Reference proteome</keyword>
<keyword evidence="11" id="KW-1208">Phospholipid metabolism</keyword>
<dbReference type="eggNOG" id="COG1502">
    <property type="taxonomic scope" value="Bacteria"/>
</dbReference>
<dbReference type="Pfam" id="PF13091">
    <property type="entry name" value="PLDc_2"/>
    <property type="match status" value="2"/>
</dbReference>
<evidence type="ECO:0000259" key="14">
    <source>
        <dbReference type="PROSITE" id="PS50035"/>
    </source>
</evidence>
<evidence type="ECO:0000256" key="4">
    <source>
        <dbReference type="ARBA" id="ARBA00022679"/>
    </source>
</evidence>
<dbReference type="InterPro" id="IPR025202">
    <property type="entry name" value="PLD-like_dom"/>
</dbReference>
<evidence type="ECO:0000256" key="13">
    <source>
        <dbReference type="SAM" id="Phobius"/>
    </source>
</evidence>
<dbReference type="GO" id="GO:0005886">
    <property type="term" value="C:plasma membrane"/>
    <property type="evidence" value="ECO:0007669"/>
    <property type="project" value="UniProtKB-SubCell"/>
</dbReference>
<proteinExistence type="predicted"/>
<dbReference type="RefSeq" id="WP_002596786.1">
    <property type="nucleotide sequence ID" value="NZ_KB850956.1"/>
</dbReference>
<protein>
    <recommendedName>
        <fullName evidence="12">Cardiolipin synthase</fullName>
        <ecNumber evidence="12">2.7.8.-</ecNumber>
    </recommendedName>
</protein>
<dbReference type="InterPro" id="IPR001736">
    <property type="entry name" value="PLipase_D/transphosphatidylase"/>
</dbReference>
<evidence type="ECO:0000256" key="8">
    <source>
        <dbReference type="ARBA" id="ARBA00023098"/>
    </source>
</evidence>
<evidence type="ECO:0000256" key="11">
    <source>
        <dbReference type="ARBA" id="ARBA00023264"/>
    </source>
</evidence>
<dbReference type="PATRIC" id="fig|999411.4.peg.265"/>
<evidence type="ECO:0000313" key="16">
    <source>
        <dbReference type="Proteomes" id="UP000013097"/>
    </source>
</evidence>
<dbReference type="GO" id="GO:0032049">
    <property type="term" value="P:cardiolipin biosynthetic process"/>
    <property type="evidence" value="ECO:0007669"/>
    <property type="project" value="UniProtKB-UniRule"/>
</dbReference>
<dbReference type="CDD" id="cd09154">
    <property type="entry name" value="PLDc_SMU_988_like_1"/>
    <property type="match status" value="1"/>
</dbReference>
<dbReference type="InterPro" id="IPR027379">
    <property type="entry name" value="CLS_N"/>
</dbReference>
<sequence>MRKIFEFLLSRLVIFGFLLFFQVIILLFIVWQLAEAFIYIYIPLLIISGLVVIYIISRRDNPSYKLAWTIPVLIFPIFGGLIYLIFGGKKINLKFRKKIARAYNEAIKVSVQDPEIIKELEKENKHAANQAKYTSKYALSPVYKNTTTEYLSPGEKFFERLLEELEKAEKYIFMEYFIIHEGKMWDDILEVLERKVKEGVDVRMLYDDVGCLRILPYRYDEVLRKKGIKCHVFNRFVPFLSVILNNRDHRKITVIDGHTGFTGGINLADEYINEIVRFGHWKDSSIMLKGEAVWNLTVMFLQMWSYESKTKVDYEKFKPQTKNNECFINDGYVQPYGDSPLDEEIVGENIYLGIITKAKDYVYINTPYLIIDNELITALTLAAKSGVDVRIVTPHIEDKWYAHMLTRSYYPQLIESGVKIYEYTPGFIHSKTVVSDDEVATVGSINFDYRSLYLHFECGVWLYKTKSVLQIKEDYLETLKICTPITLEMAKDVSWLRKIATAVFRVFAPLM</sequence>
<evidence type="ECO:0000256" key="2">
    <source>
        <dbReference type="ARBA" id="ARBA00022475"/>
    </source>
</evidence>
<evidence type="ECO:0000256" key="10">
    <source>
        <dbReference type="ARBA" id="ARBA00023209"/>
    </source>
</evidence>
<evidence type="ECO:0000256" key="3">
    <source>
        <dbReference type="ARBA" id="ARBA00022516"/>
    </source>
</evidence>
<name>N9WJ32_9CLOT</name>
<keyword evidence="5 13" id="KW-0812">Transmembrane</keyword>
<evidence type="ECO:0000256" key="1">
    <source>
        <dbReference type="ARBA" id="ARBA00004651"/>
    </source>
</evidence>
<dbReference type="SMART" id="SM00155">
    <property type="entry name" value="PLDc"/>
    <property type="match status" value="2"/>
</dbReference>
<keyword evidence="9 13" id="KW-0472">Membrane</keyword>
<reference evidence="15 16" key="1">
    <citation type="submission" date="2013-01" db="EMBL/GenBank/DDBJ databases">
        <title>The Genome Sequence of Clostridium colicanis 209318.</title>
        <authorList>
            <consortium name="The Broad Institute Genome Sequencing Platform"/>
            <person name="Earl A."/>
            <person name="Ward D."/>
            <person name="Feldgarden M."/>
            <person name="Gevers D."/>
            <person name="Courvalin P."/>
            <person name="Lambert T."/>
            <person name="Walker B."/>
            <person name="Young S.K."/>
            <person name="Zeng Q."/>
            <person name="Gargeya S."/>
            <person name="Fitzgerald M."/>
            <person name="Haas B."/>
            <person name="Abouelleil A."/>
            <person name="Alvarado L."/>
            <person name="Arachchi H.M."/>
            <person name="Berlin A.M."/>
            <person name="Chapman S.B."/>
            <person name="Dewar J."/>
            <person name="Goldberg J."/>
            <person name="Griggs A."/>
            <person name="Gujja S."/>
            <person name="Hansen M."/>
            <person name="Howarth C."/>
            <person name="Imamovic A."/>
            <person name="Larimer J."/>
            <person name="McCowan C."/>
            <person name="Murphy C."/>
            <person name="Neiman D."/>
            <person name="Pearson M."/>
            <person name="Priest M."/>
            <person name="Roberts A."/>
            <person name="Saif S."/>
            <person name="Shea T."/>
            <person name="Sisk P."/>
            <person name="Sykes S."/>
            <person name="Wortman J."/>
            <person name="Nusbaum C."/>
            <person name="Birren B."/>
        </authorList>
    </citation>
    <scope>NUCLEOTIDE SEQUENCE [LARGE SCALE GENOMIC DNA]</scope>
    <source>
        <strain evidence="15 16">209318</strain>
    </source>
</reference>
<keyword evidence="6" id="KW-0677">Repeat</keyword>
<dbReference type="InterPro" id="IPR022924">
    <property type="entry name" value="Cardiolipin_synthase"/>
</dbReference>
<accession>N9WJ32</accession>
<keyword evidence="4" id="KW-0808">Transferase</keyword>
<keyword evidence="3" id="KW-0444">Lipid biosynthesis</keyword>
<evidence type="ECO:0000256" key="6">
    <source>
        <dbReference type="ARBA" id="ARBA00022737"/>
    </source>
</evidence>
<evidence type="ECO:0000256" key="5">
    <source>
        <dbReference type="ARBA" id="ARBA00022692"/>
    </source>
</evidence>
<dbReference type="Pfam" id="PF13396">
    <property type="entry name" value="PLDc_N"/>
    <property type="match status" value="1"/>
</dbReference>
<evidence type="ECO:0000256" key="7">
    <source>
        <dbReference type="ARBA" id="ARBA00022989"/>
    </source>
</evidence>
<comment type="caution">
    <text evidence="15">The sequence shown here is derived from an EMBL/GenBank/DDBJ whole genome shotgun (WGS) entry which is preliminary data.</text>
</comment>
<evidence type="ECO:0000313" key="15">
    <source>
        <dbReference type="EMBL" id="ENZ03096.1"/>
    </source>
</evidence>
<feature type="transmembrane region" description="Helical" evidence="13">
    <location>
        <begin position="68"/>
        <end position="86"/>
    </location>
</feature>
<organism evidence="15 16">
    <name type="scientific">Clostridium thermobutyricum</name>
    <dbReference type="NCBI Taxonomy" id="29372"/>
    <lineage>
        <taxon>Bacteria</taxon>
        <taxon>Bacillati</taxon>
        <taxon>Bacillota</taxon>
        <taxon>Clostridia</taxon>
        <taxon>Eubacteriales</taxon>
        <taxon>Clostridiaceae</taxon>
        <taxon>Clostridium</taxon>
    </lineage>
</organism>
<dbReference type="EMBL" id="AGYT01000007">
    <property type="protein sequence ID" value="ENZ03096.1"/>
    <property type="molecule type" value="Genomic_DNA"/>
</dbReference>
<keyword evidence="10" id="KW-0594">Phospholipid biosynthesis</keyword>
<dbReference type="SUPFAM" id="SSF56024">
    <property type="entry name" value="Phospholipase D/nuclease"/>
    <property type="match status" value="2"/>
</dbReference>
<dbReference type="AlphaFoldDB" id="N9WJ32"/>
<dbReference type="CDD" id="cd09160">
    <property type="entry name" value="PLDc_SMU_988_like_2"/>
    <property type="match status" value="1"/>
</dbReference>
<dbReference type="Proteomes" id="UP000013097">
    <property type="component" value="Unassembled WGS sequence"/>
</dbReference>
<evidence type="ECO:0000256" key="12">
    <source>
        <dbReference type="NCBIfam" id="TIGR04265"/>
    </source>
</evidence>
<keyword evidence="7 13" id="KW-1133">Transmembrane helix</keyword>
<keyword evidence="2" id="KW-1003">Cell membrane</keyword>
<dbReference type="Gene3D" id="3.30.870.10">
    <property type="entry name" value="Endonuclease Chain A"/>
    <property type="match status" value="2"/>
</dbReference>
<dbReference type="EC" id="2.7.8.-" evidence="12"/>